<feature type="compositionally biased region" description="Gly residues" evidence="1">
    <location>
        <begin position="32"/>
        <end position="43"/>
    </location>
</feature>
<keyword evidence="4" id="KW-1185">Reference proteome</keyword>
<evidence type="ECO:0000313" key="3">
    <source>
        <dbReference type="EMBL" id="SES21946.1"/>
    </source>
</evidence>
<dbReference type="Proteomes" id="UP000198929">
    <property type="component" value="Unassembled WGS sequence"/>
</dbReference>
<accession>A0A1H9VJI4</accession>
<keyword evidence="2" id="KW-0472">Membrane</keyword>
<keyword evidence="2" id="KW-0812">Transmembrane</keyword>
<evidence type="ECO:0000313" key="4">
    <source>
        <dbReference type="Proteomes" id="UP000198929"/>
    </source>
</evidence>
<evidence type="ECO:0000256" key="1">
    <source>
        <dbReference type="SAM" id="MobiDB-lite"/>
    </source>
</evidence>
<feature type="compositionally biased region" description="Low complexity" evidence="1">
    <location>
        <begin position="156"/>
        <end position="167"/>
    </location>
</feature>
<feature type="transmembrane region" description="Helical" evidence="2">
    <location>
        <begin position="120"/>
        <end position="140"/>
    </location>
</feature>
<protein>
    <submittedName>
        <fullName evidence="3">Uncharacterized protein</fullName>
    </submittedName>
</protein>
<dbReference type="AlphaFoldDB" id="A0A1H9VJI4"/>
<sequence length="226" mass="24932">MHSCLPGIFQETWHRGGKVAGMDDQTRQFGVPGRGAGGDGGATGESRPRQQFPQQQQGNDPGHTQFNPRYTDPGHDYDSGYGSGYDQRYEPYEEPYRPDDQQYYDPAYGEPKKKTHTGMMVLGILLALAVLAGIVMFLMWRSAAHEANEPPPPPVTVTQTETTTTTEDAPLIPTQIIPRDDQGNPQIPTEWPSDIPTTVPPEVSDGAQDAQDWLDGFLNDLESAFQ</sequence>
<reference evidence="4" key="1">
    <citation type="submission" date="2016-10" db="EMBL/GenBank/DDBJ databases">
        <authorList>
            <person name="Varghese N."/>
            <person name="Submissions S."/>
        </authorList>
    </citation>
    <scope>NUCLEOTIDE SEQUENCE [LARGE SCALE GENOMIC DNA]</scope>
    <source>
        <strain evidence="4">DSM 20524</strain>
    </source>
</reference>
<gene>
    <name evidence="3" type="ORF">SAMN05661109_02279</name>
</gene>
<keyword evidence="2" id="KW-1133">Transmembrane helix</keyword>
<feature type="region of interest" description="Disordered" evidence="1">
    <location>
        <begin position="146"/>
        <end position="212"/>
    </location>
</feature>
<dbReference type="STRING" id="1121357.SAMN05661109_02279"/>
<evidence type="ECO:0000256" key="2">
    <source>
        <dbReference type="SAM" id="Phobius"/>
    </source>
</evidence>
<organism evidence="3 4">
    <name type="scientific">Corynebacterium cystitidis DSM 20524</name>
    <dbReference type="NCBI Taxonomy" id="1121357"/>
    <lineage>
        <taxon>Bacteria</taxon>
        <taxon>Bacillati</taxon>
        <taxon>Actinomycetota</taxon>
        <taxon>Actinomycetes</taxon>
        <taxon>Mycobacteriales</taxon>
        <taxon>Corynebacteriaceae</taxon>
        <taxon>Corynebacterium</taxon>
    </lineage>
</organism>
<dbReference type="EMBL" id="FOGQ01000012">
    <property type="protein sequence ID" value="SES21946.1"/>
    <property type="molecule type" value="Genomic_DNA"/>
</dbReference>
<feature type="compositionally biased region" description="Basic and acidic residues" evidence="1">
    <location>
        <begin position="87"/>
        <end position="100"/>
    </location>
</feature>
<proteinExistence type="predicted"/>
<name>A0A1H9VJI4_9CORY</name>
<feature type="compositionally biased region" description="Polar residues" evidence="1">
    <location>
        <begin position="58"/>
        <end position="68"/>
    </location>
</feature>
<feature type="region of interest" description="Disordered" evidence="1">
    <location>
        <begin position="16"/>
        <end position="110"/>
    </location>
</feature>